<sequence>MRTRREAPGVVQPVRAGLVAAEDFNVDGSMPDGNGVFTFSGIAGET</sequence>
<organism evidence="1">
    <name type="scientific">Brevibacterium koreense</name>
    <dbReference type="NCBI Taxonomy" id="3140787"/>
    <lineage>
        <taxon>Bacteria</taxon>
        <taxon>Bacillati</taxon>
        <taxon>Actinomycetota</taxon>
        <taxon>Actinomycetes</taxon>
        <taxon>Micrococcales</taxon>
        <taxon>Brevibacteriaceae</taxon>
        <taxon>Brevibacterium</taxon>
    </lineage>
</organism>
<name>A0AAU7UL57_9MICO</name>
<proteinExistence type="predicted"/>
<dbReference type="AlphaFoldDB" id="A0AAU7UL57"/>
<dbReference type="KEGG" id="bkr:AAFP32_14930"/>
<reference evidence="1" key="1">
    <citation type="submission" date="2024-06" db="EMBL/GenBank/DDBJ databases">
        <title>Brevibacterium koreense sp. nov., isolated from jogae-jeotgal, a Korean fermented seafood.</title>
        <authorList>
            <person name="Whon T.W."/>
            <person name="Nam S."/>
            <person name="Kim Y."/>
        </authorList>
    </citation>
    <scope>NUCLEOTIDE SEQUENCE</scope>
    <source>
        <strain evidence="1">CBA3109</strain>
    </source>
</reference>
<dbReference type="RefSeq" id="WP_350269806.1">
    <property type="nucleotide sequence ID" value="NZ_CP158281.1"/>
</dbReference>
<accession>A0AAU7UL57</accession>
<evidence type="ECO:0000313" key="1">
    <source>
        <dbReference type="EMBL" id="XBV88838.1"/>
    </source>
</evidence>
<protein>
    <submittedName>
        <fullName evidence="1">Uncharacterized protein</fullName>
    </submittedName>
</protein>
<dbReference type="EMBL" id="CP158281">
    <property type="protein sequence ID" value="XBV88838.1"/>
    <property type="molecule type" value="Genomic_DNA"/>
</dbReference>
<gene>
    <name evidence="1" type="ORF">AAFP32_14930</name>
</gene>